<dbReference type="PANTHER" id="PTHR11699">
    <property type="entry name" value="ALDEHYDE DEHYDROGENASE-RELATED"/>
    <property type="match status" value="1"/>
</dbReference>
<dbReference type="Pfam" id="PF00171">
    <property type="entry name" value="Aldedh"/>
    <property type="match status" value="1"/>
</dbReference>
<organism evidence="6 7">
    <name type="scientific">Amphritea balenae</name>
    <dbReference type="NCBI Taxonomy" id="452629"/>
    <lineage>
        <taxon>Bacteria</taxon>
        <taxon>Pseudomonadati</taxon>
        <taxon>Pseudomonadota</taxon>
        <taxon>Gammaproteobacteria</taxon>
        <taxon>Oceanospirillales</taxon>
        <taxon>Oceanospirillaceae</taxon>
        <taxon>Amphritea</taxon>
    </lineage>
</organism>
<evidence type="ECO:0000259" key="5">
    <source>
        <dbReference type="Pfam" id="PF00171"/>
    </source>
</evidence>
<proteinExistence type="inferred from homology"/>
<evidence type="ECO:0000313" key="6">
    <source>
        <dbReference type="EMBL" id="RRD01064.1"/>
    </source>
</evidence>
<reference evidence="6 7" key="1">
    <citation type="submission" date="2018-11" db="EMBL/GenBank/DDBJ databases">
        <title>The draft genome sequence of Amphritea balenae JAMM 1525T.</title>
        <authorList>
            <person name="Fang Z."/>
            <person name="Zhang Y."/>
            <person name="Han X."/>
        </authorList>
    </citation>
    <scope>NUCLEOTIDE SEQUENCE [LARGE SCALE GENOMIC DNA]</scope>
    <source>
        <strain evidence="6 7">JAMM 1525</strain>
    </source>
</reference>
<dbReference type="SUPFAM" id="SSF53720">
    <property type="entry name" value="ALDH-like"/>
    <property type="match status" value="1"/>
</dbReference>
<dbReference type="RefSeq" id="WP_124924136.1">
    <property type="nucleotide sequence ID" value="NZ_BMOH01000001.1"/>
</dbReference>
<dbReference type="InterPro" id="IPR016161">
    <property type="entry name" value="Ald_DH/histidinol_DH"/>
</dbReference>
<keyword evidence="7" id="KW-1185">Reference proteome</keyword>
<dbReference type="FunFam" id="3.40.605.10:FF:000007">
    <property type="entry name" value="NAD/NADP-dependent betaine aldehyde dehydrogenase"/>
    <property type="match status" value="1"/>
</dbReference>
<accession>A0A3P1SV22</accession>
<evidence type="ECO:0000256" key="4">
    <source>
        <dbReference type="RuleBase" id="RU003345"/>
    </source>
</evidence>
<dbReference type="InterPro" id="IPR044086">
    <property type="entry name" value="LUC3-like"/>
</dbReference>
<keyword evidence="2 4" id="KW-0560">Oxidoreductase</keyword>
<name>A0A3P1SV22_9GAMM</name>
<dbReference type="Gene3D" id="3.40.309.10">
    <property type="entry name" value="Aldehyde Dehydrogenase, Chain A, domain 2"/>
    <property type="match status" value="1"/>
</dbReference>
<dbReference type="InterPro" id="IPR015590">
    <property type="entry name" value="Aldehyde_DH_dom"/>
</dbReference>
<comment type="similarity">
    <text evidence="1 4">Belongs to the aldehyde dehydrogenase family.</text>
</comment>
<evidence type="ECO:0000256" key="1">
    <source>
        <dbReference type="ARBA" id="ARBA00009986"/>
    </source>
</evidence>
<dbReference type="CDD" id="cd07106">
    <property type="entry name" value="ALDH_AldA-AAD23400"/>
    <property type="match status" value="1"/>
</dbReference>
<feature type="active site" evidence="3">
    <location>
        <position position="243"/>
    </location>
</feature>
<dbReference type="PROSITE" id="PS00070">
    <property type="entry name" value="ALDEHYDE_DEHYDR_CYS"/>
    <property type="match status" value="1"/>
</dbReference>
<dbReference type="InterPro" id="IPR016163">
    <property type="entry name" value="Ald_DH_C"/>
</dbReference>
<evidence type="ECO:0000313" key="7">
    <source>
        <dbReference type="Proteomes" id="UP000267535"/>
    </source>
</evidence>
<dbReference type="PROSITE" id="PS00687">
    <property type="entry name" value="ALDEHYDE_DEHYDR_GLU"/>
    <property type="match status" value="1"/>
</dbReference>
<dbReference type="InterPro" id="IPR016160">
    <property type="entry name" value="Ald_DH_CS_CYS"/>
</dbReference>
<evidence type="ECO:0000256" key="3">
    <source>
        <dbReference type="PROSITE-ProRule" id="PRU10007"/>
    </source>
</evidence>
<evidence type="ECO:0000256" key="2">
    <source>
        <dbReference type="ARBA" id="ARBA00023002"/>
    </source>
</evidence>
<sequence length="470" mass="50395">MNNEFSLIINGEKVAGSAGSFDVINPATEAVVTTAPLASVEQLDNAVDSANTAFKTWQHSSDEERSTAMHRIADRIEANADELAEIIVMEQGKPMFLAQAEVGGAVAWTRYNADLEIPVKIIEDSEHKRIEAHHKPLGVVGSITPWNWPLMIAIWHIMPALRTGNTVVCKPSEYTPLNTLRLVEIINEELPAGVVNVVTGHGEIGGAMSAHEGISKIVFTGSTPTGQRIMSSAAGNLKRLTLELGGNDAAIIMPDVNVDAIAEGIFQTSFLNMGQTCACLKRLYVHDDIYDQLTTKLAEIAQAQVVGDGMLAGTTFGPVQNANQFRIVSELVEDAKQQRAIILCGGEALAGNGFFYPPTIVTNISDGTRLVDEEQFGPVLPVIRFTDVEDAVARANSASVGLGGSVWSADIKQAQKIASKLECGTAWINGHAEVLPHAPFGGCKMSGFGVEFGEEGMLEYTLMQVLNINK</sequence>
<protein>
    <submittedName>
        <fullName evidence="6">Aldehyde dehydrogenase family protein</fullName>
    </submittedName>
</protein>
<dbReference type="Gene3D" id="3.40.605.10">
    <property type="entry name" value="Aldehyde Dehydrogenase, Chain A, domain 1"/>
    <property type="match status" value="1"/>
</dbReference>
<dbReference type="EMBL" id="RQXV01000001">
    <property type="protein sequence ID" value="RRD01064.1"/>
    <property type="molecule type" value="Genomic_DNA"/>
</dbReference>
<dbReference type="Proteomes" id="UP000267535">
    <property type="component" value="Unassembled WGS sequence"/>
</dbReference>
<comment type="caution">
    <text evidence="6">The sequence shown here is derived from an EMBL/GenBank/DDBJ whole genome shotgun (WGS) entry which is preliminary data.</text>
</comment>
<feature type="domain" description="Aldehyde dehydrogenase" evidence="5">
    <location>
        <begin position="17"/>
        <end position="464"/>
    </location>
</feature>
<dbReference type="OrthoDB" id="9812625at2"/>
<dbReference type="InterPro" id="IPR029510">
    <property type="entry name" value="Ald_DH_CS_GLU"/>
</dbReference>
<dbReference type="InterPro" id="IPR016162">
    <property type="entry name" value="Ald_DH_N"/>
</dbReference>
<dbReference type="AlphaFoldDB" id="A0A3P1SV22"/>
<dbReference type="GO" id="GO:0016620">
    <property type="term" value="F:oxidoreductase activity, acting on the aldehyde or oxo group of donors, NAD or NADP as acceptor"/>
    <property type="evidence" value="ECO:0007669"/>
    <property type="project" value="InterPro"/>
</dbReference>
<gene>
    <name evidence="6" type="ORF">EHS89_00415</name>
</gene>
<dbReference type="FunFam" id="3.40.309.10:FF:000009">
    <property type="entry name" value="Aldehyde dehydrogenase A"/>
    <property type="match status" value="1"/>
</dbReference>